<reference evidence="1 2" key="1">
    <citation type="journal article" date="2001" name="J. Bacteriol.">
        <title>Genome sequence and comparative analysis of the solvent-producing bacterium Clostridium acetobutylicum.</title>
        <authorList>
            <person name="Nolling J."/>
            <person name="Breton G."/>
            <person name="Omelchenko M.V."/>
            <person name="Makarova K.S."/>
            <person name="Zeng Q."/>
            <person name="Gibson R."/>
            <person name="Lee H.M."/>
            <person name="Dubois J."/>
            <person name="Qiu D."/>
            <person name="Hitti J."/>
            <person name="Wolf Y.I."/>
            <person name="Tatusov R.L."/>
            <person name="Sabathe F."/>
            <person name="Doucette-Stamm L."/>
            <person name="Soucaille P."/>
            <person name="Daly M.J."/>
            <person name="Bennett G.N."/>
            <person name="Koonin E.V."/>
            <person name="Smith D.R."/>
        </authorList>
    </citation>
    <scope>NUCLEOTIDE SEQUENCE [LARGE SCALE GENOMIC DNA]</scope>
    <source>
        <strain evidence="2">ATCC 824 / DSM 792 / JCM 1419 / LMG 5710 / VKM B-1787</strain>
        <plasmid evidence="2">pSOL1</plasmid>
    </source>
</reference>
<organism evidence="1 2">
    <name type="scientific">Clostridium acetobutylicum (strain ATCC 824 / DSM 792 / JCM 1419 / IAM 19013 / LMG 5710 / NBRC 13948 / NRRL B-527 / VKM B-1787 / 2291 / W)</name>
    <dbReference type="NCBI Taxonomy" id="272562"/>
    <lineage>
        <taxon>Bacteria</taxon>
        <taxon>Bacillati</taxon>
        <taxon>Bacillota</taxon>
        <taxon>Clostridia</taxon>
        <taxon>Eubacteriales</taxon>
        <taxon>Clostridiaceae</taxon>
        <taxon>Clostridium</taxon>
    </lineage>
</organism>
<dbReference type="RefSeq" id="WP_010890711.1">
    <property type="nucleotide sequence ID" value="NC_001988.2"/>
</dbReference>
<dbReference type="EMBL" id="AE001438">
    <property type="protein sequence ID" value="AAK76772.1"/>
    <property type="molecule type" value="Genomic_DNA"/>
</dbReference>
<dbReference type="PATRIC" id="fig|272562.8.peg.24"/>
<sequence length="192" mass="22570">MGIKSVSPIKACNKAFYSKDEKNSKDSFYNKLKKTINTNEDENILEEINSEPTEDKEEDLLLYRVLKKDGFKLKGHSFSWVRENCNLVIFPPITAPGHLRKQFKDYISTLNLKDKEKNDIGFSIVAQYALYIKENPKETMKAYSNEAMSKLILNLLEYNEKYKKRTDKLSIIRYENTRLVLNRLLDYINTKH</sequence>
<keyword evidence="1" id="KW-0614">Plasmid</keyword>
<proteinExistence type="predicted"/>
<dbReference type="HOGENOM" id="CLU_1412973_0_0_9"/>
<evidence type="ECO:0000313" key="1">
    <source>
        <dbReference type="EMBL" id="AAK76772.1"/>
    </source>
</evidence>
<gene>
    <name evidence="1" type="ordered locus">CA_P0026</name>
</gene>
<keyword evidence="2" id="KW-1185">Reference proteome</keyword>
<accession>Q97TS1</accession>
<dbReference type="AlphaFoldDB" id="Q97TS1"/>
<dbReference type="GeneID" id="45000259"/>
<evidence type="ECO:0000313" key="2">
    <source>
        <dbReference type="Proteomes" id="UP000000814"/>
    </source>
</evidence>
<geneLocation type="plasmid" evidence="1 2">
    <name>pSOL1</name>
</geneLocation>
<dbReference type="OrthoDB" id="1923252at2"/>
<dbReference type="KEGG" id="cac:CA_P0026"/>
<name>Q97TS1_CLOAB</name>
<dbReference type="Proteomes" id="UP000000814">
    <property type="component" value="Plasmid pSOL1"/>
</dbReference>
<protein>
    <submittedName>
        <fullName evidence="1">Uncharacterized protein</fullName>
    </submittedName>
</protein>